<sequence length="336" mass="36970">MLLQHAAPRKSVSSCLVSSVARKRQVPHRGFTCGGSVPLASTVLPDASPDLFLKFVSSAQSIPLRFTRTGNDAAREPVRARELVSALRKGEDRLVDIELGRYDNTAPGAFERVPMRLGQYLDWLEDDTRSGGTIGGQQLYLAQWRGKDEILEIADVVRPPSLLSPLLSSGAVDLYQSSFFVGPNNAVTSLHYDPYENLYHLHASSAPIVYAKHFVLLPPSVSHAIRRGDTQSSLRNTSPIELSLKRKPYEDSITDSPGARTQIFDVLVDASAPARSAEAISQHALTCVLVEGETLFIPRGWWHRVENVALPNGGRDLSKTAQWTAGVGWWFLCRKS</sequence>
<dbReference type="SUPFAM" id="SSF51197">
    <property type="entry name" value="Clavaminate synthase-like"/>
    <property type="match status" value="1"/>
</dbReference>
<dbReference type="PANTHER" id="PTHR12461">
    <property type="entry name" value="HYPOXIA-INDUCIBLE FACTOR 1 ALPHA INHIBITOR-RELATED"/>
    <property type="match status" value="1"/>
</dbReference>
<name>A0A1X6N1D9_9APHY</name>
<dbReference type="PROSITE" id="PS51184">
    <property type="entry name" value="JMJC"/>
    <property type="match status" value="1"/>
</dbReference>
<dbReference type="EMBL" id="KZ110597">
    <property type="protein sequence ID" value="OSX62273.1"/>
    <property type="molecule type" value="Genomic_DNA"/>
</dbReference>
<dbReference type="Gene3D" id="2.60.120.650">
    <property type="entry name" value="Cupin"/>
    <property type="match status" value="1"/>
</dbReference>
<dbReference type="RefSeq" id="XP_024339067.1">
    <property type="nucleotide sequence ID" value="XM_024482711.1"/>
</dbReference>
<dbReference type="PANTHER" id="PTHR12461:SF105">
    <property type="entry name" value="HYPOXIA-INDUCIBLE FACTOR 1-ALPHA INHIBITOR"/>
    <property type="match status" value="1"/>
</dbReference>
<proteinExistence type="predicted"/>
<dbReference type="AlphaFoldDB" id="A0A1X6N1D9"/>
<protein>
    <recommendedName>
        <fullName evidence="1">JmjC domain-containing protein</fullName>
    </recommendedName>
</protein>
<gene>
    <name evidence="2" type="ORF">POSPLADRAFT_1074466</name>
</gene>
<dbReference type="OrthoDB" id="424465at2759"/>
<organism evidence="2 3">
    <name type="scientific">Postia placenta MAD-698-R-SB12</name>
    <dbReference type="NCBI Taxonomy" id="670580"/>
    <lineage>
        <taxon>Eukaryota</taxon>
        <taxon>Fungi</taxon>
        <taxon>Dikarya</taxon>
        <taxon>Basidiomycota</taxon>
        <taxon>Agaricomycotina</taxon>
        <taxon>Agaricomycetes</taxon>
        <taxon>Polyporales</taxon>
        <taxon>Adustoporiaceae</taxon>
        <taxon>Rhodonia</taxon>
    </lineage>
</organism>
<dbReference type="Pfam" id="PF13621">
    <property type="entry name" value="Cupin_8"/>
    <property type="match status" value="1"/>
</dbReference>
<dbReference type="InterPro" id="IPR041667">
    <property type="entry name" value="Cupin_8"/>
</dbReference>
<evidence type="ECO:0000259" key="1">
    <source>
        <dbReference type="PROSITE" id="PS51184"/>
    </source>
</evidence>
<evidence type="ECO:0000313" key="2">
    <source>
        <dbReference type="EMBL" id="OSX62273.1"/>
    </source>
</evidence>
<accession>A0A1X6N1D9</accession>
<keyword evidence="3" id="KW-1185">Reference proteome</keyword>
<reference evidence="2 3" key="1">
    <citation type="submission" date="2017-04" db="EMBL/GenBank/DDBJ databases">
        <title>Genome Sequence of the Model Brown-Rot Fungus Postia placenta SB12.</title>
        <authorList>
            <consortium name="DOE Joint Genome Institute"/>
            <person name="Gaskell J."/>
            <person name="Kersten P."/>
            <person name="Larrondo L.F."/>
            <person name="Canessa P."/>
            <person name="Martinez D."/>
            <person name="Hibbett D."/>
            <person name="Schmoll M."/>
            <person name="Kubicek C.P."/>
            <person name="Martinez A.T."/>
            <person name="Yadav J."/>
            <person name="Master E."/>
            <person name="Magnuson J.K."/>
            <person name="James T."/>
            <person name="Yaver D."/>
            <person name="Berka R."/>
            <person name="Labutti K."/>
            <person name="Lipzen A."/>
            <person name="Aerts A."/>
            <person name="Barry K."/>
            <person name="Henrissat B."/>
            <person name="Blanchette R."/>
            <person name="Grigoriev I."/>
            <person name="Cullen D."/>
        </authorList>
    </citation>
    <scope>NUCLEOTIDE SEQUENCE [LARGE SCALE GENOMIC DNA]</scope>
    <source>
        <strain evidence="2 3">MAD-698-R-SB12</strain>
    </source>
</reference>
<dbReference type="InterPro" id="IPR003347">
    <property type="entry name" value="JmjC_dom"/>
</dbReference>
<dbReference type="GeneID" id="36327660"/>
<feature type="domain" description="JmjC" evidence="1">
    <location>
        <begin position="148"/>
        <end position="336"/>
    </location>
</feature>
<dbReference type="STRING" id="670580.A0A1X6N1D9"/>
<dbReference type="Proteomes" id="UP000194127">
    <property type="component" value="Unassembled WGS sequence"/>
</dbReference>
<evidence type="ECO:0000313" key="3">
    <source>
        <dbReference type="Proteomes" id="UP000194127"/>
    </source>
</evidence>